<evidence type="ECO:0000313" key="1">
    <source>
        <dbReference type="EMBL" id="EZG70701.1"/>
    </source>
</evidence>
<dbReference type="AlphaFoldDB" id="A0A023B917"/>
<comment type="caution">
    <text evidence="1">The sequence shown here is derived from an EMBL/GenBank/DDBJ whole genome shotgun (WGS) entry which is preliminary data.</text>
</comment>
<organism evidence="1 2">
    <name type="scientific">Gregarina niphandrodes</name>
    <name type="common">Septate eugregarine</name>
    <dbReference type="NCBI Taxonomy" id="110365"/>
    <lineage>
        <taxon>Eukaryota</taxon>
        <taxon>Sar</taxon>
        <taxon>Alveolata</taxon>
        <taxon>Apicomplexa</taxon>
        <taxon>Conoidasida</taxon>
        <taxon>Gregarinasina</taxon>
        <taxon>Eugregarinorida</taxon>
        <taxon>Gregarinidae</taxon>
        <taxon>Gregarina</taxon>
    </lineage>
</organism>
<evidence type="ECO:0000313" key="2">
    <source>
        <dbReference type="Proteomes" id="UP000019763"/>
    </source>
</evidence>
<dbReference type="RefSeq" id="XP_011129884.1">
    <property type="nucleotide sequence ID" value="XM_011131582.1"/>
</dbReference>
<dbReference type="EMBL" id="AFNH02000416">
    <property type="protein sequence ID" value="EZG70701.1"/>
    <property type="molecule type" value="Genomic_DNA"/>
</dbReference>
<name>A0A023B917_GRENI</name>
<keyword evidence="2" id="KW-1185">Reference proteome</keyword>
<sequence>MRTCRTSIRGVVHKDLVWLMAVSLFDDVRCPSLYEHETPTSFSIQDICAALTGRHEGVDVEGLRKELIRWNAVVKRLRPMEIDDVEVMGRLKVLDIMYQAYQSEKQAAQNTIRQHASQKAAQPGGGDRTDYGRMTELASEIRELLDKEDFQADASLAAKASELIASCKSSIQPKPLDVWATQHTADNGESSHEVVANRELLVAQVNHVNATNQMIAIRDNARRLVLQNASRMNTVLPSDRRQICGLLDLKDPVQGLPPQVEYLIENGKTIEAFVVSENRRNANKKLA</sequence>
<reference evidence="1" key="1">
    <citation type="submission" date="2013-12" db="EMBL/GenBank/DDBJ databases">
        <authorList>
            <person name="Omoto C.K."/>
            <person name="Sibley D."/>
            <person name="Venepally P."/>
            <person name="Hadjithomas M."/>
            <person name="Karamycheva S."/>
            <person name="Brunk B."/>
            <person name="Roos D."/>
            <person name="Caler E."/>
            <person name="Lorenzi H."/>
        </authorList>
    </citation>
    <scope>NUCLEOTIDE SEQUENCE</scope>
</reference>
<dbReference type="Proteomes" id="UP000019763">
    <property type="component" value="Unassembled WGS sequence"/>
</dbReference>
<gene>
    <name evidence="1" type="ORF">GNI_054540</name>
</gene>
<dbReference type="GeneID" id="22912006"/>
<dbReference type="VEuPathDB" id="CryptoDB:GNI_054540"/>
<accession>A0A023B917</accession>
<proteinExistence type="predicted"/>
<protein>
    <submittedName>
        <fullName evidence="1">Uncharacterized protein</fullName>
    </submittedName>
</protein>